<feature type="domain" description="Soluble ligand binding" evidence="3">
    <location>
        <begin position="118"/>
        <end position="170"/>
    </location>
</feature>
<proteinExistence type="predicted"/>
<name>A0A5M6ZNJ8_9PROT</name>
<dbReference type="InterPro" id="IPR003715">
    <property type="entry name" value="Poly_export_N"/>
</dbReference>
<evidence type="ECO:0000313" key="4">
    <source>
        <dbReference type="EMBL" id="KAA5805485.1"/>
    </source>
</evidence>
<accession>A0A5M6ZNJ8</accession>
<protein>
    <submittedName>
        <fullName evidence="4">Polysaccharide export protein</fullName>
    </submittedName>
</protein>
<dbReference type="EMBL" id="VWOJ01000001">
    <property type="protein sequence ID" value="KAA5805485.1"/>
    <property type="molecule type" value="Genomic_DNA"/>
</dbReference>
<keyword evidence="5" id="KW-1185">Reference proteome</keyword>
<dbReference type="GO" id="GO:0015159">
    <property type="term" value="F:polysaccharide transmembrane transporter activity"/>
    <property type="evidence" value="ECO:0007669"/>
    <property type="project" value="InterPro"/>
</dbReference>
<dbReference type="InterPro" id="IPR049712">
    <property type="entry name" value="Poly_export"/>
</dbReference>
<organism evidence="4 5">
    <name type="scientific">Alkalicaulis satelles</name>
    <dbReference type="NCBI Taxonomy" id="2609175"/>
    <lineage>
        <taxon>Bacteria</taxon>
        <taxon>Pseudomonadati</taxon>
        <taxon>Pseudomonadota</taxon>
        <taxon>Alphaproteobacteria</taxon>
        <taxon>Maricaulales</taxon>
        <taxon>Maricaulaceae</taxon>
        <taxon>Alkalicaulis</taxon>
    </lineage>
</organism>
<dbReference type="AlphaFoldDB" id="A0A5M6ZNJ8"/>
<evidence type="ECO:0000259" key="2">
    <source>
        <dbReference type="Pfam" id="PF02563"/>
    </source>
</evidence>
<dbReference type="PANTHER" id="PTHR33619:SF3">
    <property type="entry name" value="POLYSACCHARIDE EXPORT PROTEIN GFCE-RELATED"/>
    <property type="match status" value="1"/>
</dbReference>
<dbReference type="PANTHER" id="PTHR33619">
    <property type="entry name" value="POLYSACCHARIDE EXPORT PROTEIN GFCE-RELATED"/>
    <property type="match status" value="1"/>
</dbReference>
<keyword evidence="1" id="KW-0732">Signal</keyword>
<feature type="domain" description="Polysaccharide export protein N-terminal" evidence="2">
    <location>
        <begin position="35"/>
        <end position="105"/>
    </location>
</feature>
<dbReference type="Pfam" id="PF10531">
    <property type="entry name" value="SLBB"/>
    <property type="match status" value="1"/>
</dbReference>
<dbReference type="Gene3D" id="3.10.560.10">
    <property type="entry name" value="Outer membrane lipoprotein wza domain like"/>
    <property type="match status" value="1"/>
</dbReference>
<evidence type="ECO:0000259" key="3">
    <source>
        <dbReference type="Pfam" id="PF10531"/>
    </source>
</evidence>
<sequence>MGALALAGLGACASQPRAADPAGFDPSRFSPWTHEAPPYRVYPGDTLAVTVHTAQELSGDYEIGPDGRANLPLAGAVMLAGKTAPEAARAIAERYARTLRDPIVEARASGFGSQRILVGGEVSSPGLYDLPHHRIAVMEALMLAGGPSIRARRSQIAVLRRDEAGGLMMRTVDITRAERGGPADNVPLSRFDIVFAPRRGIAEVNDFIELYVRNILPIDSAFAFALANAAFSD</sequence>
<dbReference type="Proteomes" id="UP000325122">
    <property type="component" value="Unassembled WGS sequence"/>
</dbReference>
<dbReference type="Pfam" id="PF02563">
    <property type="entry name" value="Poly_export"/>
    <property type="match status" value="1"/>
</dbReference>
<comment type="caution">
    <text evidence="4">The sequence shown here is derived from an EMBL/GenBank/DDBJ whole genome shotgun (WGS) entry which is preliminary data.</text>
</comment>
<evidence type="ECO:0000313" key="5">
    <source>
        <dbReference type="Proteomes" id="UP000325122"/>
    </source>
</evidence>
<dbReference type="InterPro" id="IPR019554">
    <property type="entry name" value="Soluble_ligand-bd"/>
</dbReference>
<evidence type="ECO:0000256" key="1">
    <source>
        <dbReference type="ARBA" id="ARBA00022729"/>
    </source>
</evidence>
<gene>
    <name evidence="4" type="ORF">F1654_01465</name>
</gene>
<reference evidence="4 5" key="1">
    <citation type="submission" date="2019-09" db="EMBL/GenBank/DDBJ databases">
        <authorList>
            <person name="Kevbrin V."/>
            <person name="Grouzdev D.S."/>
        </authorList>
    </citation>
    <scope>NUCLEOTIDE SEQUENCE [LARGE SCALE GENOMIC DNA]</scope>
    <source>
        <strain evidence="4 5">G-192</strain>
    </source>
</reference>